<dbReference type="EMBL" id="OP744025">
    <property type="protein sequence ID" value="UZZ64210.1"/>
    <property type="molecule type" value="Genomic_DNA"/>
</dbReference>
<evidence type="ECO:0000256" key="1">
    <source>
        <dbReference type="SAM" id="Phobius"/>
    </source>
</evidence>
<evidence type="ECO:0000313" key="3">
    <source>
        <dbReference type="Proteomes" id="UP001236076"/>
    </source>
</evidence>
<gene>
    <name evidence="2" type="ORF">A54_246</name>
</gene>
<feature type="transmembrane region" description="Helical" evidence="1">
    <location>
        <begin position="51"/>
        <end position="73"/>
    </location>
</feature>
<keyword evidence="1" id="KW-1133">Transmembrane helix</keyword>
<evidence type="ECO:0000313" key="2">
    <source>
        <dbReference type="EMBL" id="UZZ64210.1"/>
    </source>
</evidence>
<proteinExistence type="predicted"/>
<organism evidence="2 3">
    <name type="scientific">Escherichia phage A5-4</name>
    <dbReference type="NCBI Taxonomy" id="2996162"/>
    <lineage>
        <taxon>Viruses</taxon>
        <taxon>Duplodnaviria</taxon>
        <taxon>Heunggongvirae</taxon>
        <taxon>Uroviricota</taxon>
        <taxon>Caudoviricetes</taxon>
        <taxon>Vequintavirinae</taxon>
    </lineage>
</organism>
<name>A0AAE9PUS1_9CAUD</name>
<reference evidence="2 3" key="1">
    <citation type="submission" date="2022-10" db="EMBL/GenBank/DDBJ databases">
        <authorList>
            <person name="Cortes-Martin A."/>
            <person name="Buttimer C.T.H."/>
            <person name="Hill C."/>
        </authorList>
    </citation>
    <scope>NUCLEOTIDE SEQUENCE [LARGE SCALE GENOMIC DNA]</scope>
</reference>
<dbReference type="Proteomes" id="UP001236076">
    <property type="component" value="Segment"/>
</dbReference>
<sequence>MITAIIYGICFVILATRKESGTKIMAGLCLAYLVLENLILWFFSTQQYFDITLYFNVLWTLDSILLFTMGCTVKGLRQKLIVCLSIPFMLIQVFAIQYPELFPLWVYEFALRDAHKYFIETFVFVYSWKDNTVPEWIRTAVVIFLVLIAHMV</sequence>
<feature type="transmembrane region" description="Helical" evidence="1">
    <location>
        <begin position="24"/>
        <end position="45"/>
    </location>
</feature>
<protein>
    <submittedName>
        <fullName evidence="2">Uncharacterized protein</fullName>
    </submittedName>
</protein>
<feature type="transmembrane region" description="Helical" evidence="1">
    <location>
        <begin position="80"/>
        <end position="98"/>
    </location>
</feature>
<dbReference type="Pfam" id="PF26221">
    <property type="entry name" value="Phage_phiTE_239"/>
    <property type="match status" value="1"/>
</dbReference>
<accession>A0AAE9PUS1</accession>
<dbReference type="InterPro" id="IPR059028">
    <property type="entry name" value="PhiTE_239"/>
</dbReference>
<keyword evidence="1" id="KW-0812">Transmembrane</keyword>
<keyword evidence="3" id="KW-1185">Reference proteome</keyword>
<keyword evidence="1" id="KW-0472">Membrane</keyword>
<feature type="transmembrane region" description="Helical" evidence="1">
    <location>
        <begin position="136"/>
        <end position="151"/>
    </location>
</feature>